<organism evidence="7 8">
    <name type="scientific">Cognatilysobacter xinjiangensis</name>
    <dbReference type="NCBI Taxonomy" id="546892"/>
    <lineage>
        <taxon>Bacteria</taxon>
        <taxon>Pseudomonadati</taxon>
        <taxon>Pseudomonadota</taxon>
        <taxon>Gammaproteobacteria</taxon>
        <taxon>Lysobacterales</taxon>
        <taxon>Lysobacteraceae</taxon>
        <taxon>Cognatilysobacter</taxon>
    </lineage>
</organism>
<dbReference type="RefSeq" id="WP_189447973.1">
    <property type="nucleotide sequence ID" value="NZ_BMXY01000001.1"/>
</dbReference>
<keyword evidence="2 4" id="KW-0472">Membrane</keyword>
<reference evidence="8" key="1">
    <citation type="journal article" date="2019" name="Int. J. Syst. Evol. Microbiol.">
        <title>The Global Catalogue of Microorganisms (GCM) 10K type strain sequencing project: providing services to taxonomists for standard genome sequencing and annotation.</title>
        <authorList>
            <consortium name="The Broad Institute Genomics Platform"/>
            <consortium name="The Broad Institute Genome Sequencing Center for Infectious Disease"/>
            <person name="Wu L."/>
            <person name="Ma J."/>
        </authorList>
    </citation>
    <scope>NUCLEOTIDE SEQUENCE [LARGE SCALE GENOMIC DNA]</scope>
    <source>
        <strain evidence="8">KCTC 22558</strain>
    </source>
</reference>
<feature type="domain" description="OmpA-like" evidence="6">
    <location>
        <begin position="91"/>
        <end position="204"/>
    </location>
</feature>
<dbReference type="InterPro" id="IPR050330">
    <property type="entry name" value="Bact_OuterMem_StrucFunc"/>
</dbReference>
<gene>
    <name evidence="7" type="ORF">GCM10008101_13010</name>
</gene>
<dbReference type="Pfam" id="PF00691">
    <property type="entry name" value="OmpA"/>
    <property type="match status" value="1"/>
</dbReference>
<dbReference type="EMBL" id="BMXY01000001">
    <property type="protein sequence ID" value="GGZ60507.1"/>
    <property type="molecule type" value="Genomic_DNA"/>
</dbReference>
<dbReference type="PANTHER" id="PTHR30329">
    <property type="entry name" value="STATOR ELEMENT OF FLAGELLAR MOTOR COMPLEX"/>
    <property type="match status" value="1"/>
</dbReference>
<dbReference type="SUPFAM" id="SSF103088">
    <property type="entry name" value="OmpA-like"/>
    <property type="match status" value="1"/>
</dbReference>
<evidence type="ECO:0000256" key="1">
    <source>
        <dbReference type="ARBA" id="ARBA00004442"/>
    </source>
</evidence>
<evidence type="ECO:0000256" key="3">
    <source>
        <dbReference type="ARBA" id="ARBA00023237"/>
    </source>
</evidence>
<keyword evidence="3" id="KW-0998">Cell outer membrane</keyword>
<dbReference type="Proteomes" id="UP000643403">
    <property type="component" value="Unassembled WGS sequence"/>
</dbReference>
<dbReference type="CDD" id="cd07185">
    <property type="entry name" value="OmpA_C-like"/>
    <property type="match status" value="1"/>
</dbReference>
<evidence type="ECO:0000256" key="5">
    <source>
        <dbReference type="SAM" id="SignalP"/>
    </source>
</evidence>
<dbReference type="Gene3D" id="3.30.1330.60">
    <property type="entry name" value="OmpA-like domain"/>
    <property type="match status" value="1"/>
</dbReference>
<dbReference type="PANTHER" id="PTHR30329:SF21">
    <property type="entry name" value="LIPOPROTEIN YIAD-RELATED"/>
    <property type="match status" value="1"/>
</dbReference>
<comment type="caution">
    <text evidence="7">The sequence shown here is derived from an EMBL/GenBank/DDBJ whole genome shotgun (WGS) entry which is preliminary data.</text>
</comment>
<accession>A0ABQ3BZM8</accession>
<dbReference type="InterPro" id="IPR006664">
    <property type="entry name" value="OMP_bac"/>
</dbReference>
<dbReference type="InterPro" id="IPR036737">
    <property type="entry name" value="OmpA-like_sf"/>
</dbReference>
<keyword evidence="5" id="KW-0732">Signal</keyword>
<protein>
    <recommendedName>
        <fullName evidence="6">OmpA-like domain-containing protein</fullName>
    </recommendedName>
</protein>
<evidence type="ECO:0000256" key="4">
    <source>
        <dbReference type="PROSITE-ProRule" id="PRU00473"/>
    </source>
</evidence>
<feature type="chain" id="PRO_5047204366" description="OmpA-like domain-containing protein" evidence="5">
    <location>
        <begin position="28"/>
        <end position="204"/>
    </location>
</feature>
<dbReference type="PROSITE" id="PS51257">
    <property type="entry name" value="PROKAR_LIPOPROTEIN"/>
    <property type="match status" value="1"/>
</dbReference>
<comment type="subcellular location">
    <subcellularLocation>
        <location evidence="1">Cell outer membrane</location>
    </subcellularLocation>
</comment>
<name>A0ABQ3BZM8_9GAMM</name>
<evidence type="ECO:0000259" key="6">
    <source>
        <dbReference type="PROSITE" id="PS51123"/>
    </source>
</evidence>
<sequence>MNLQGLRRGWRAVAALSFAVLLSACSAAPTRVTLMPDQSGKVGAVVVGNGQAQERVDEAWGSVEVDARGVPKKLSPRERAAFEKKHRALLDAQPSAPLSFVLNFRFDSMELTPESRRMLPKVLEAVRQRLPTEVTVFGYTDSVGTPQYNLQLSAERARAVAAILKQIDPDLPVQVDYFGDKAPLVPTRPGVPEPRNRRAEIFVL</sequence>
<dbReference type="InterPro" id="IPR006665">
    <property type="entry name" value="OmpA-like"/>
</dbReference>
<evidence type="ECO:0000313" key="8">
    <source>
        <dbReference type="Proteomes" id="UP000643403"/>
    </source>
</evidence>
<dbReference type="PROSITE" id="PS51123">
    <property type="entry name" value="OMPA_2"/>
    <property type="match status" value="1"/>
</dbReference>
<evidence type="ECO:0000313" key="7">
    <source>
        <dbReference type="EMBL" id="GGZ60507.1"/>
    </source>
</evidence>
<evidence type="ECO:0000256" key="2">
    <source>
        <dbReference type="ARBA" id="ARBA00023136"/>
    </source>
</evidence>
<dbReference type="PRINTS" id="PR01021">
    <property type="entry name" value="OMPADOMAIN"/>
</dbReference>
<proteinExistence type="predicted"/>
<feature type="signal peptide" evidence="5">
    <location>
        <begin position="1"/>
        <end position="27"/>
    </location>
</feature>
<keyword evidence="8" id="KW-1185">Reference proteome</keyword>